<dbReference type="PANTHER" id="PTHR11177:SF228">
    <property type="entry name" value="CHITINASE"/>
    <property type="match status" value="1"/>
</dbReference>
<sequence>MNTERINAVYYPSWRVYRGITPATLNVKCITHILYAFIRVNEDGSLRSIDERADSVIPVDGETGALAALAKLKRQHPHLHTLVSIGGGSGSAEFPALAANLSARANFACNVKDFVTKHNFDGVDIDWEHPSTPSQGTDFLSLLHALRSAIPSPFLLTAALPTGEYILKHIDLPSAAPLLSFINLMAYDFSGPWTKTSGHHAQLHPTPGISPCTKSGAAGVAYFLRHGVPASKIVLGVPTYAHCFAGVSALGAQMPSSAKGACTTVEYRDLDEACVRNATVCTLTGAASYVDPDGKGFMSFDVPATVRMKGRFVRDEGLGGLVYWTGAGDRAAGGGDSLVEAGFRELSR</sequence>
<keyword evidence="7" id="KW-0146">Chitin degradation</keyword>
<dbReference type="InterPro" id="IPR001579">
    <property type="entry name" value="Glyco_hydro_18_chit_AS"/>
</dbReference>
<dbReference type="AlphaFoldDB" id="A0AA39Y8V5"/>
<dbReference type="PANTHER" id="PTHR11177">
    <property type="entry name" value="CHITINASE"/>
    <property type="match status" value="1"/>
</dbReference>
<evidence type="ECO:0000256" key="6">
    <source>
        <dbReference type="ARBA" id="ARBA00022801"/>
    </source>
</evidence>
<keyword evidence="14" id="KW-1185">Reference proteome</keyword>
<proteinExistence type="inferred from homology"/>
<keyword evidence="6 11" id="KW-0378">Hydrolase</keyword>
<dbReference type="GO" id="GO:0000272">
    <property type="term" value="P:polysaccharide catabolic process"/>
    <property type="evidence" value="ECO:0007669"/>
    <property type="project" value="UniProtKB-KW"/>
</dbReference>
<keyword evidence="10" id="KW-0624">Polysaccharide degradation</keyword>
<evidence type="ECO:0000259" key="12">
    <source>
        <dbReference type="PROSITE" id="PS51910"/>
    </source>
</evidence>
<feature type="domain" description="GH18" evidence="12">
    <location>
        <begin position="5"/>
        <end position="348"/>
    </location>
</feature>
<name>A0AA39Y8V5_9PEZI</name>
<evidence type="ECO:0000313" key="13">
    <source>
        <dbReference type="EMBL" id="KAK0648196.1"/>
    </source>
</evidence>
<dbReference type="InterPro" id="IPR001223">
    <property type="entry name" value="Glyco_hydro18_cat"/>
</dbReference>
<evidence type="ECO:0000256" key="5">
    <source>
        <dbReference type="ARBA" id="ARBA00022525"/>
    </source>
</evidence>
<dbReference type="GO" id="GO:0008843">
    <property type="term" value="F:endochitinase activity"/>
    <property type="evidence" value="ECO:0007669"/>
    <property type="project" value="UniProtKB-EC"/>
</dbReference>
<dbReference type="InterPro" id="IPR017853">
    <property type="entry name" value="GH"/>
</dbReference>
<evidence type="ECO:0000256" key="9">
    <source>
        <dbReference type="ARBA" id="ARBA00023295"/>
    </source>
</evidence>
<evidence type="ECO:0000256" key="4">
    <source>
        <dbReference type="ARBA" id="ARBA00012729"/>
    </source>
</evidence>
<comment type="catalytic activity">
    <reaction evidence="1">
        <text>Random endo-hydrolysis of N-acetyl-beta-D-glucosaminide (1-&gt;4)-beta-linkages in chitin and chitodextrins.</text>
        <dbReference type="EC" id="3.2.1.14"/>
    </reaction>
</comment>
<dbReference type="Gene3D" id="3.10.50.10">
    <property type="match status" value="1"/>
</dbReference>
<evidence type="ECO:0000256" key="3">
    <source>
        <dbReference type="ARBA" id="ARBA00008682"/>
    </source>
</evidence>
<evidence type="ECO:0000256" key="8">
    <source>
        <dbReference type="ARBA" id="ARBA00023277"/>
    </source>
</evidence>
<keyword evidence="9 11" id="KW-0326">Glycosidase</keyword>
<dbReference type="InterPro" id="IPR011583">
    <property type="entry name" value="Chitinase_II/V-like_cat"/>
</dbReference>
<dbReference type="InterPro" id="IPR029070">
    <property type="entry name" value="Chitinase_insertion_sf"/>
</dbReference>
<dbReference type="GO" id="GO:0005576">
    <property type="term" value="C:extracellular region"/>
    <property type="evidence" value="ECO:0007669"/>
    <property type="project" value="UniProtKB-SubCell"/>
</dbReference>
<accession>A0AA39Y8V5</accession>
<evidence type="ECO:0000256" key="7">
    <source>
        <dbReference type="ARBA" id="ARBA00023024"/>
    </source>
</evidence>
<dbReference type="Pfam" id="PF00704">
    <property type="entry name" value="Glyco_hydro_18"/>
    <property type="match status" value="1"/>
</dbReference>
<dbReference type="InterPro" id="IPR050314">
    <property type="entry name" value="Glycosyl_Hydrlase_18"/>
</dbReference>
<dbReference type="PROSITE" id="PS51910">
    <property type="entry name" value="GH18_2"/>
    <property type="match status" value="1"/>
</dbReference>
<evidence type="ECO:0000256" key="2">
    <source>
        <dbReference type="ARBA" id="ARBA00004613"/>
    </source>
</evidence>
<keyword evidence="5" id="KW-0964">Secreted</keyword>
<keyword evidence="8" id="KW-0119">Carbohydrate metabolism</keyword>
<organism evidence="13 14">
    <name type="scientific">Cercophora newfieldiana</name>
    <dbReference type="NCBI Taxonomy" id="92897"/>
    <lineage>
        <taxon>Eukaryota</taxon>
        <taxon>Fungi</taxon>
        <taxon>Dikarya</taxon>
        <taxon>Ascomycota</taxon>
        <taxon>Pezizomycotina</taxon>
        <taxon>Sordariomycetes</taxon>
        <taxon>Sordariomycetidae</taxon>
        <taxon>Sordariales</taxon>
        <taxon>Lasiosphaeriaceae</taxon>
        <taxon>Cercophora</taxon>
    </lineage>
</organism>
<dbReference type="EC" id="3.2.1.14" evidence="4"/>
<dbReference type="GO" id="GO:0006032">
    <property type="term" value="P:chitin catabolic process"/>
    <property type="evidence" value="ECO:0007669"/>
    <property type="project" value="UniProtKB-KW"/>
</dbReference>
<reference evidence="13" key="1">
    <citation type="submission" date="2023-06" db="EMBL/GenBank/DDBJ databases">
        <title>Genome-scale phylogeny and comparative genomics of the fungal order Sordariales.</title>
        <authorList>
            <consortium name="Lawrence Berkeley National Laboratory"/>
            <person name="Hensen N."/>
            <person name="Bonometti L."/>
            <person name="Westerberg I."/>
            <person name="Brannstrom I.O."/>
            <person name="Guillou S."/>
            <person name="Cros-Aarteil S."/>
            <person name="Calhoun S."/>
            <person name="Haridas S."/>
            <person name="Kuo A."/>
            <person name="Mondo S."/>
            <person name="Pangilinan J."/>
            <person name="Riley R."/>
            <person name="Labutti K."/>
            <person name="Andreopoulos B."/>
            <person name="Lipzen A."/>
            <person name="Chen C."/>
            <person name="Yanf M."/>
            <person name="Daum C."/>
            <person name="Ng V."/>
            <person name="Clum A."/>
            <person name="Steindorff A."/>
            <person name="Ohm R."/>
            <person name="Martin F."/>
            <person name="Silar P."/>
            <person name="Natvig D."/>
            <person name="Lalanne C."/>
            <person name="Gautier V."/>
            <person name="Ament-Velasquez S.L."/>
            <person name="Kruys A."/>
            <person name="Hutchinson M.I."/>
            <person name="Powell A.J."/>
            <person name="Barry K."/>
            <person name="Miller A.N."/>
            <person name="Grigoriev I.V."/>
            <person name="Debuchy R."/>
            <person name="Gladieux P."/>
            <person name="Thoren M.H."/>
            <person name="Johannesson H."/>
        </authorList>
    </citation>
    <scope>NUCLEOTIDE SEQUENCE</scope>
    <source>
        <strain evidence="13">SMH2532-1</strain>
    </source>
</reference>
<dbReference type="EMBL" id="JAULSV010000003">
    <property type="protein sequence ID" value="KAK0648196.1"/>
    <property type="molecule type" value="Genomic_DNA"/>
</dbReference>
<protein>
    <recommendedName>
        <fullName evidence="4">chitinase</fullName>
        <ecNumber evidence="4">3.2.1.14</ecNumber>
    </recommendedName>
</protein>
<evidence type="ECO:0000256" key="11">
    <source>
        <dbReference type="RuleBase" id="RU000489"/>
    </source>
</evidence>
<dbReference type="GO" id="GO:0008061">
    <property type="term" value="F:chitin binding"/>
    <property type="evidence" value="ECO:0007669"/>
    <property type="project" value="InterPro"/>
</dbReference>
<evidence type="ECO:0000313" key="14">
    <source>
        <dbReference type="Proteomes" id="UP001174936"/>
    </source>
</evidence>
<comment type="subcellular location">
    <subcellularLocation>
        <location evidence="2">Secreted</location>
    </subcellularLocation>
</comment>
<gene>
    <name evidence="13" type="ORF">B0T16DRAFT_370524</name>
</gene>
<comment type="caution">
    <text evidence="13">The sequence shown here is derived from an EMBL/GenBank/DDBJ whole genome shotgun (WGS) entry which is preliminary data.</text>
</comment>
<comment type="similarity">
    <text evidence="3">Belongs to the glycosyl hydrolase 18 family. Chitinase class V subfamily.</text>
</comment>
<evidence type="ECO:0000256" key="1">
    <source>
        <dbReference type="ARBA" id="ARBA00000822"/>
    </source>
</evidence>
<dbReference type="SUPFAM" id="SSF51445">
    <property type="entry name" value="(Trans)glycosidases"/>
    <property type="match status" value="1"/>
</dbReference>
<evidence type="ECO:0000256" key="10">
    <source>
        <dbReference type="ARBA" id="ARBA00023326"/>
    </source>
</evidence>
<dbReference type="PROSITE" id="PS01095">
    <property type="entry name" value="GH18_1"/>
    <property type="match status" value="1"/>
</dbReference>
<dbReference type="Gene3D" id="3.20.20.80">
    <property type="entry name" value="Glycosidases"/>
    <property type="match status" value="1"/>
</dbReference>
<dbReference type="SMART" id="SM00636">
    <property type="entry name" value="Glyco_18"/>
    <property type="match status" value="1"/>
</dbReference>
<dbReference type="Proteomes" id="UP001174936">
    <property type="component" value="Unassembled WGS sequence"/>
</dbReference>